<dbReference type="InterPro" id="IPR013083">
    <property type="entry name" value="Znf_RING/FYVE/PHD"/>
</dbReference>
<comment type="caution">
    <text evidence="2">The sequence shown here is derived from an EMBL/GenBank/DDBJ whole genome shotgun (WGS) entry which is preliminary data.</text>
</comment>
<dbReference type="CDD" id="cd16653">
    <property type="entry name" value="RING-like_Rtf2"/>
    <property type="match status" value="1"/>
</dbReference>
<organism evidence="2 3">
    <name type="scientific">Apatococcus lobatus</name>
    <dbReference type="NCBI Taxonomy" id="904363"/>
    <lineage>
        <taxon>Eukaryota</taxon>
        <taxon>Viridiplantae</taxon>
        <taxon>Chlorophyta</taxon>
        <taxon>core chlorophytes</taxon>
        <taxon>Trebouxiophyceae</taxon>
        <taxon>Chlorellales</taxon>
        <taxon>Chlorellaceae</taxon>
        <taxon>Apatococcus</taxon>
    </lineage>
</organism>
<dbReference type="PANTHER" id="PTHR12775">
    <property type="entry name" value="PROTEIN C20ORF43 HOMOLOG"/>
    <property type="match status" value="1"/>
</dbReference>
<sequence length="313" mass="34144">MPAQSAGRQLKASGLAEKKAARWTSCSLTSEPLKSPASADFLGNLFNREAVLRFLLARKGKFEDEATLYAHMNLLQQSGMNLDHLQNKRDVFAVHLQWAQDSPDQPSTKSVVCPITDLRGSLHSFAALRPCGHVLSMRAIQQMTDQSCPVCNQLFAKEDVIPLNGTPDQQAELRAQLLLRKPAKSTKQLKRKGLWDEPGVLHTTTSEKARKLSEASISSKLKGVQQPAALPPSPDPIAEIGTVWRGSGLDSQDDSDKLWCSTAGSLHLCLLMCSGLRRSDVSDLQHFTVFSYMATGGAQQFPVAILGQSSIPL</sequence>
<dbReference type="InterPro" id="IPR027799">
    <property type="entry name" value="Rtf2_RING-finger"/>
</dbReference>
<comment type="similarity">
    <text evidence="1">Belongs to the rtf2 family.</text>
</comment>
<protein>
    <recommendedName>
        <fullName evidence="4">Replication termination factor 2</fullName>
    </recommendedName>
</protein>
<evidence type="ECO:0000256" key="1">
    <source>
        <dbReference type="ARBA" id="ARBA00009885"/>
    </source>
</evidence>
<dbReference type="InterPro" id="IPR006735">
    <property type="entry name" value="Rtf2"/>
</dbReference>
<evidence type="ECO:0008006" key="4">
    <source>
        <dbReference type="Google" id="ProtNLM"/>
    </source>
</evidence>
<evidence type="ECO:0000313" key="3">
    <source>
        <dbReference type="Proteomes" id="UP001438707"/>
    </source>
</evidence>
<dbReference type="Proteomes" id="UP001438707">
    <property type="component" value="Unassembled WGS sequence"/>
</dbReference>
<proteinExistence type="inferred from homology"/>
<dbReference type="AlphaFoldDB" id="A0AAW1RXP5"/>
<dbReference type="EMBL" id="JALJOS010000006">
    <property type="protein sequence ID" value="KAK9837896.1"/>
    <property type="molecule type" value="Genomic_DNA"/>
</dbReference>
<accession>A0AAW1RXP5</accession>
<dbReference type="SUPFAM" id="SSF57850">
    <property type="entry name" value="RING/U-box"/>
    <property type="match status" value="1"/>
</dbReference>
<name>A0AAW1RXP5_9CHLO</name>
<dbReference type="Pfam" id="PF04641">
    <property type="entry name" value="Rtf2"/>
    <property type="match status" value="1"/>
</dbReference>
<dbReference type="PANTHER" id="PTHR12775:SF0">
    <property type="entry name" value="REPLICATION TERMINATION FACTOR 2"/>
    <property type="match status" value="1"/>
</dbReference>
<gene>
    <name evidence="2" type="ORF">WJX74_007445</name>
</gene>
<reference evidence="2 3" key="1">
    <citation type="journal article" date="2024" name="Nat. Commun.">
        <title>Phylogenomics reveals the evolutionary origins of lichenization in chlorophyte algae.</title>
        <authorList>
            <person name="Puginier C."/>
            <person name="Libourel C."/>
            <person name="Otte J."/>
            <person name="Skaloud P."/>
            <person name="Haon M."/>
            <person name="Grisel S."/>
            <person name="Petersen M."/>
            <person name="Berrin J.G."/>
            <person name="Delaux P.M."/>
            <person name="Dal Grande F."/>
            <person name="Keller J."/>
        </authorList>
    </citation>
    <scope>NUCLEOTIDE SEQUENCE [LARGE SCALE GENOMIC DNA]</scope>
    <source>
        <strain evidence="2 3">SAG 2145</strain>
    </source>
</reference>
<evidence type="ECO:0000313" key="2">
    <source>
        <dbReference type="EMBL" id="KAK9837896.1"/>
    </source>
</evidence>
<dbReference type="Gene3D" id="3.30.40.10">
    <property type="entry name" value="Zinc/RING finger domain, C3HC4 (zinc finger)"/>
    <property type="match status" value="1"/>
</dbReference>
<dbReference type="GO" id="GO:0005634">
    <property type="term" value="C:nucleus"/>
    <property type="evidence" value="ECO:0007669"/>
    <property type="project" value="TreeGrafter"/>
</dbReference>
<dbReference type="GO" id="GO:0006274">
    <property type="term" value="P:DNA replication termination"/>
    <property type="evidence" value="ECO:0007669"/>
    <property type="project" value="TreeGrafter"/>
</dbReference>
<keyword evidence="3" id="KW-1185">Reference proteome</keyword>